<dbReference type="GO" id="GO:0016491">
    <property type="term" value="F:oxidoreductase activity"/>
    <property type="evidence" value="ECO:0007669"/>
    <property type="project" value="UniProtKB-KW"/>
</dbReference>
<dbReference type="InterPro" id="IPR050523">
    <property type="entry name" value="AKR_Detox_Biosynth"/>
</dbReference>
<dbReference type="Proteomes" id="UP000077266">
    <property type="component" value="Unassembled WGS sequence"/>
</dbReference>
<dbReference type="FunCoup" id="A0A165NK80">
    <property type="interactions" value="41"/>
</dbReference>
<dbReference type="GO" id="GO:0005829">
    <property type="term" value="C:cytosol"/>
    <property type="evidence" value="ECO:0007669"/>
    <property type="project" value="UniProtKB-ARBA"/>
</dbReference>
<keyword evidence="1" id="KW-0560">Oxidoreductase</keyword>
<evidence type="ECO:0000313" key="3">
    <source>
        <dbReference type="EMBL" id="KZW00858.1"/>
    </source>
</evidence>
<dbReference type="EMBL" id="KV425898">
    <property type="protein sequence ID" value="KZW00858.1"/>
    <property type="molecule type" value="Genomic_DNA"/>
</dbReference>
<dbReference type="InterPro" id="IPR023210">
    <property type="entry name" value="NADP_OxRdtase_dom"/>
</dbReference>
<sequence length="344" mass="38508">MEYQRLGTSGLKVSKIILGCMSYGTPKWADWVLDEEQSLPLMKAAYDAGINTWDTADVYSNGVSEILVRKAIEKYKIPRKKLVILTKCHGAVNEEDVGTRVMNPGTAPEWVNQYGLLRKHIFDAVDASVARLGTYIDVLQIHRLDKQTPSEEIMEALHDVVKSGKVRYIGASSMWAHEFATLQFTATLHGWTKFISMQNFYNLAYREEEREMIPFCNKTGVGLIPWSPVARGMLTRPYHTDTTRTGSDPLFKSIFGQARAGKTREAALDEELTGRVEKVAKDKGVPMAAVAIAWVLSKGCAPIVGLSSEKRIKEAVDALQVKLTDEENKYLEEAYEPKKVQGFV</sequence>
<dbReference type="STRING" id="1314781.A0A165NK80"/>
<evidence type="ECO:0000256" key="1">
    <source>
        <dbReference type="ARBA" id="ARBA00023002"/>
    </source>
</evidence>
<proteinExistence type="predicted"/>
<dbReference type="AlphaFoldDB" id="A0A165NK80"/>
<dbReference type="SUPFAM" id="SSF51430">
    <property type="entry name" value="NAD(P)-linked oxidoreductase"/>
    <property type="match status" value="1"/>
</dbReference>
<feature type="domain" description="NADP-dependent oxidoreductase" evidence="2">
    <location>
        <begin position="15"/>
        <end position="335"/>
    </location>
</feature>
<dbReference type="PANTHER" id="PTHR43364:SF15">
    <property type="entry name" value="ARYL-ALCOHOL DEHYDROGENASE AAD16-RELATED"/>
    <property type="match status" value="1"/>
</dbReference>
<evidence type="ECO:0000313" key="4">
    <source>
        <dbReference type="Proteomes" id="UP000077266"/>
    </source>
</evidence>
<dbReference type="OrthoDB" id="48988at2759"/>
<dbReference type="Gene3D" id="3.20.20.100">
    <property type="entry name" value="NADP-dependent oxidoreductase domain"/>
    <property type="match status" value="1"/>
</dbReference>
<accession>A0A165NK80</accession>
<gene>
    <name evidence="3" type="ORF">EXIGLDRAFT_830500</name>
</gene>
<dbReference type="Pfam" id="PF00248">
    <property type="entry name" value="Aldo_ket_red"/>
    <property type="match status" value="1"/>
</dbReference>
<dbReference type="FunFam" id="3.20.20.100:FF:000004">
    <property type="entry name" value="Oxidoreductase, aldo/keto reductase"/>
    <property type="match status" value="1"/>
</dbReference>
<organism evidence="3 4">
    <name type="scientific">Exidia glandulosa HHB12029</name>
    <dbReference type="NCBI Taxonomy" id="1314781"/>
    <lineage>
        <taxon>Eukaryota</taxon>
        <taxon>Fungi</taxon>
        <taxon>Dikarya</taxon>
        <taxon>Basidiomycota</taxon>
        <taxon>Agaricomycotina</taxon>
        <taxon>Agaricomycetes</taxon>
        <taxon>Auriculariales</taxon>
        <taxon>Exidiaceae</taxon>
        <taxon>Exidia</taxon>
    </lineage>
</organism>
<dbReference type="CDD" id="cd19079">
    <property type="entry name" value="AKR_EcYajO-like"/>
    <property type="match status" value="1"/>
</dbReference>
<protein>
    <submittedName>
        <fullName evidence="3">Aldo/keto reductase</fullName>
    </submittedName>
</protein>
<reference evidence="3 4" key="1">
    <citation type="journal article" date="2016" name="Mol. Biol. Evol.">
        <title>Comparative Genomics of Early-Diverging Mushroom-Forming Fungi Provides Insights into the Origins of Lignocellulose Decay Capabilities.</title>
        <authorList>
            <person name="Nagy L.G."/>
            <person name="Riley R."/>
            <person name="Tritt A."/>
            <person name="Adam C."/>
            <person name="Daum C."/>
            <person name="Floudas D."/>
            <person name="Sun H."/>
            <person name="Yadav J.S."/>
            <person name="Pangilinan J."/>
            <person name="Larsson K.H."/>
            <person name="Matsuura K."/>
            <person name="Barry K."/>
            <person name="Labutti K."/>
            <person name="Kuo R."/>
            <person name="Ohm R.A."/>
            <person name="Bhattacharya S.S."/>
            <person name="Shirouzu T."/>
            <person name="Yoshinaga Y."/>
            <person name="Martin F.M."/>
            <person name="Grigoriev I.V."/>
            <person name="Hibbett D.S."/>
        </authorList>
    </citation>
    <scope>NUCLEOTIDE SEQUENCE [LARGE SCALE GENOMIC DNA]</scope>
    <source>
        <strain evidence="3 4">HHB12029</strain>
    </source>
</reference>
<name>A0A165NK80_EXIGL</name>
<dbReference type="InParanoid" id="A0A165NK80"/>
<dbReference type="InterPro" id="IPR036812">
    <property type="entry name" value="NAD(P)_OxRdtase_dom_sf"/>
</dbReference>
<dbReference type="PANTHER" id="PTHR43364">
    <property type="entry name" value="NADH-SPECIFIC METHYLGLYOXAL REDUCTASE-RELATED"/>
    <property type="match status" value="1"/>
</dbReference>
<evidence type="ECO:0000259" key="2">
    <source>
        <dbReference type="Pfam" id="PF00248"/>
    </source>
</evidence>
<keyword evidence="4" id="KW-1185">Reference proteome</keyword>